<sequence>MHAKDVLRNKAKPSQNGATTQSARYAKELGLTMAAHGYQKAWQESLGLLVQASRTSIQLNIILLNSVISACQRAARWQAALSLAVHACEWSLQADIVSYNSAATACAACASEVPAVSWQLALATLMSAECSLLQPDARSFTAIMQGCIRLGDWPACLEFLRSMKSRNLDVDAFACGAAVSACDKAGQWKWALYLLQYGISAGTGKAGNWQVPVATAMTTCGRASKWECSLQLLQDMETSCTPNVVVFSAAISSAERGSLWQVALDIMIRMGASRILPNVIVYSTVLGGLERSGNWEMVFDMLADMFHAALAPTSVTFDVLLRTCRHALGWQYACRILYSMMPASKVTPTSKSINACLGVLEAELQWPLSIHMLNKSAMCDIASYSIAASTCEKSSAWHAAVAVCARAESLRLKPDEVSLGVLISAWEKGRAWQMAISTLMMIVEQAVEPSEISFAAALRACQSCGSWEAALSLLRIVPNSVRSESGLLNPVLGACASSHEWERALSLFSAAGVACALQADVVTLTTVMSACEAGLKWQEAVAVLFEAVGESLLPDPDPTAFNVAISSCSKVQNWRAALAVLRSESHSERSSGRFPDVISYNAVLGSCKQTESWRQAIALLHDMSQRSLVPDLTTFHGVLEACACGQAWELSLQVLHQLTALRLPTGIATNLAASACQQATELNRAGVLLQSVLDVAFAGCSDPVTLKAALDLAEAGYSGIQVMPCLEELTRWARDQLASVVQQQLRQLMRQSSSDMQDSGQAVVASEILQWHGHVPEQFWAEFVHVVGKPAERQLRLLCNPELQRDGNQARLHAPTLERQFGLSPLFSQEVLHCLGMRDPESIETWLGYPRAIARRCSQHVSTAADPTSKHLAAWASWTFFHEFPIACRSRCHGHAVSDEAAQMLRPVQVQHDRRPHSERQLLEALAVTLRHRCFKRPCWIEAGDTSDLSLSNKVVFRGVPDNCSAEDISNLLQKYGPLECICYEKGAGSGIAEYLFCGSAERVEKESNRPDSPLQLAGNRVHVLRGAPRWPGSTDTGAFQQVLVTPTPKTESLDVVVFRGQSSASGIGLVAEMAKTKTTSLVIWDRHHRPREEPKVSTLQKKIYTEVFAEQEPDKDVMKRAGDFFSTGAPKCALVHLAEEKYKVEAAVERPLSQVNDLMDACRHNHLETIAGFNAFKVYKPWLHANRACTFVLIPPKLCHEWDDDIATCTVGSRRIVRADPVRLPDGSGWTMGLQMVHSSASVNAVLASTTIHDLVTADDATKNLLAGRCIELTMPVFTSWAQQRQ</sequence>
<organism evidence="2 3">
    <name type="scientific">Symbiodinium microadriaticum</name>
    <name type="common">Dinoflagellate</name>
    <name type="synonym">Zooxanthella microadriatica</name>
    <dbReference type="NCBI Taxonomy" id="2951"/>
    <lineage>
        <taxon>Eukaryota</taxon>
        <taxon>Sar</taxon>
        <taxon>Alveolata</taxon>
        <taxon>Dinophyceae</taxon>
        <taxon>Suessiales</taxon>
        <taxon>Symbiodiniaceae</taxon>
        <taxon>Symbiodinium</taxon>
    </lineage>
</organism>
<dbReference type="OrthoDB" id="412398at2759"/>
<dbReference type="Pfam" id="PF13041">
    <property type="entry name" value="PPR_2"/>
    <property type="match status" value="2"/>
</dbReference>
<dbReference type="PANTHER" id="PTHR47447:SF17">
    <property type="entry name" value="OS12G0638900 PROTEIN"/>
    <property type="match status" value="1"/>
</dbReference>
<dbReference type="OMA" id="CASSHEW"/>
<dbReference type="Gene3D" id="1.25.40.10">
    <property type="entry name" value="Tetratricopeptide repeat domain"/>
    <property type="match status" value="5"/>
</dbReference>
<evidence type="ECO:0000256" key="1">
    <source>
        <dbReference type="ARBA" id="ARBA00022737"/>
    </source>
</evidence>
<keyword evidence="1" id="KW-0677">Repeat</keyword>
<dbReference type="EMBL" id="LSRX01000949">
    <property type="protein sequence ID" value="OLP85902.1"/>
    <property type="molecule type" value="Genomic_DNA"/>
</dbReference>
<keyword evidence="3" id="KW-1185">Reference proteome</keyword>
<dbReference type="PROSITE" id="PS51375">
    <property type="entry name" value="PPR"/>
    <property type="match status" value="3"/>
</dbReference>
<proteinExistence type="predicted"/>
<dbReference type="PANTHER" id="PTHR47447">
    <property type="entry name" value="OS03G0856100 PROTEIN"/>
    <property type="match status" value="1"/>
</dbReference>
<protein>
    <submittedName>
        <fullName evidence="2">Pentatricopeptide repeat-containing protein, chloroplastic</fullName>
    </submittedName>
</protein>
<gene>
    <name evidence="2" type="ORF">AK812_SmicGene33036</name>
</gene>
<dbReference type="InterPro" id="IPR011990">
    <property type="entry name" value="TPR-like_helical_dom_sf"/>
</dbReference>
<accession>A0A1Q9CSL0</accession>
<evidence type="ECO:0000313" key="3">
    <source>
        <dbReference type="Proteomes" id="UP000186817"/>
    </source>
</evidence>
<name>A0A1Q9CSL0_SYMMI</name>
<comment type="caution">
    <text evidence="2">The sequence shown here is derived from an EMBL/GenBank/DDBJ whole genome shotgun (WGS) entry which is preliminary data.</text>
</comment>
<dbReference type="Proteomes" id="UP000186817">
    <property type="component" value="Unassembled WGS sequence"/>
</dbReference>
<dbReference type="NCBIfam" id="TIGR00756">
    <property type="entry name" value="PPR"/>
    <property type="match status" value="2"/>
</dbReference>
<evidence type="ECO:0000313" key="2">
    <source>
        <dbReference type="EMBL" id="OLP85902.1"/>
    </source>
</evidence>
<dbReference type="Pfam" id="PF01535">
    <property type="entry name" value="PPR"/>
    <property type="match status" value="1"/>
</dbReference>
<dbReference type="InterPro" id="IPR002885">
    <property type="entry name" value="PPR_rpt"/>
</dbReference>
<reference evidence="2 3" key="1">
    <citation type="submission" date="2016-02" db="EMBL/GenBank/DDBJ databases">
        <title>Genome analysis of coral dinoflagellate symbionts highlights evolutionary adaptations to a symbiotic lifestyle.</title>
        <authorList>
            <person name="Aranda M."/>
            <person name="Li Y."/>
            <person name="Liew Y.J."/>
            <person name="Baumgarten S."/>
            <person name="Simakov O."/>
            <person name="Wilson M."/>
            <person name="Piel J."/>
            <person name="Ashoor H."/>
            <person name="Bougouffa S."/>
            <person name="Bajic V.B."/>
            <person name="Ryu T."/>
            <person name="Ravasi T."/>
            <person name="Bayer T."/>
            <person name="Micklem G."/>
            <person name="Kim H."/>
            <person name="Bhak J."/>
            <person name="Lajeunesse T.C."/>
            <person name="Voolstra C.R."/>
        </authorList>
    </citation>
    <scope>NUCLEOTIDE SEQUENCE [LARGE SCALE GENOMIC DNA]</scope>
    <source>
        <strain evidence="2 3">CCMP2467</strain>
    </source>
</reference>